<dbReference type="EMBL" id="KN730570">
    <property type="protein sequence ID" value="KIH60857.1"/>
    <property type="molecule type" value="Genomic_DNA"/>
</dbReference>
<dbReference type="Proteomes" id="UP000054047">
    <property type="component" value="Unassembled WGS sequence"/>
</dbReference>
<feature type="domain" description="Tyr recombinase" evidence="2">
    <location>
        <begin position="12"/>
        <end position="200"/>
    </location>
</feature>
<dbReference type="PANTHER" id="PTHR34605:SF4">
    <property type="entry name" value="DNA ADENINE METHYLTRANSFERASE"/>
    <property type="match status" value="1"/>
</dbReference>
<dbReference type="InterPro" id="IPR013762">
    <property type="entry name" value="Integrase-like_cat_sf"/>
</dbReference>
<dbReference type="InterPro" id="IPR011010">
    <property type="entry name" value="DNA_brk_join_enz"/>
</dbReference>
<dbReference type="InterPro" id="IPR002104">
    <property type="entry name" value="Integrase_catalytic"/>
</dbReference>
<dbReference type="Gene3D" id="1.10.443.10">
    <property type="entry name" value="Intergrase catalytic core"/>
    <property type="match status" value="1"/>
</dbReference>
<gene>
    <name evidence="3" type="ORF">ANCDUO_08879</name>
</gene>
<accession>A0A0C2DEP0</accession>
<keyword evidence="4" id="KW-1185">Reference proteome</keyword>
<dbReference type="GO" id="GO:0015074">
    <property type="term" value="P:DNA integration"/>
    <property type="evidence" value="ECO:0007669"/>
    <property type="project" value="InterPro"/>
</dbReference>
<dbReference type="GO" id="GO:0003677">
    <property type="term" value="F:DNA binding"/>
    <property type="evidence" value="ECO:0007669"/>
    <property type="project" value="InterPro"/>
</dbReference>
<reference evidence="3 4" key="1">
    <citation type="submission" date="2013-12" db="EMBL/GenBank/DDBJ databases">
        <title>Draft genome of the parsitic nematode Ancylostoma duodenale.</title>
        <authorList>
            <person name="Mitreva M."/>
        </authorList>
    </citation>
    <scope>NUCLEOTIDE SEQUENCE [LARGE SCALE GENOMIC DNA]</scope>
    <source>
        <strain evidence="3 4">Zhejiang</strain>
    </source>
</reference>
<name>A0A0C2DEP0_9BILA</name>
<dbReference type="InterPro" id="IPR052925">
    <property type="entry name" value="Phage_Integrase-like_Recomb"/>
</dbReference>
<organism evidence="3 4">
    <name type="scientific">Ancylostoma duodenale</name>
    <dbReference type="NCBI Taxonomy" id="51022"/>
    <lineage>
        <taxon>Eukaryota</taxon>
        <taxon>Metazoa</taxon>
        <taxon>Ecdysozoa</taxon>
        <taxon>Nematoda</taxon>
        <taxon>Chromadorea</taxon>
        <taxon>Rhabditida</taxon>
        <taxon>Rhabditina</taxon>
        <taxon>Rhabditomorpha</taxon>
        <taxon>Strongyloidea</taxon>
        <taxon>Ancylostomatidae</taxon>
        <taxon>Ancylostomatinae</taxon>
        <taxon>Ancylostoma</taxon>
    </lineage>
</organism>
<evidence type="ECO:0000259" key="2">
    <source>
        <dbReference type="PROSITE" id="PS51898"/>
    </source>
</evidence>
<proteinExistence type="predicted"/>
<dbReference type="AlphaFoldDB" id="A0A0C2DEP0"/>
<sequence>MVRSRRRTEPIKEQNFVTTEEWLNLLDATALVNWPPWRVDRVLILLTLLYCGLLRISETVIVRAEDITEEEQAWKCQIRRAKNDQFGSGTAVYLAEEPWFDDVLRRHKLLRRSGQLLSTDTGRRWSEAAATSEIRRLCEAANIRTLSPHAFRRGGTMRALESGVSVDSVQRRGRWASTKSMRPYVNCSLITQGGPASLIK</sequence>
<protein>
    <submittedName>
        <fullName evidence="3">Site-specific recombinase, phage integrase family</fullName>
    </submittedName>
</protein>
<evidence type="ECO:0000256" key="1">
    <source>
        <dbReference type="ARBA" id="ARBA00023172"/>
    </source>
</evidence>
<dbReference type="SUPFAM" id="SSF56349">
    <property type="entry name" value="DNA breaking-rejoining enzymes"/>
    <property type="match status" value="1"/>
</dbReference>
<evidence type="ECO:0000313" key="4">
    <source>
        <dbReference type="Proteomes" id="UP000054047"/>
    </source>
</evidence>
<dbReference type="GO" id="GO:0006310">
    <property type="term" value="P:DNA recombination"/>
    <property type="evidence" value="ECO:0007669"/>
    <property type="project" value="UniProtKB-KW"/>
</dbReference>
<dbReference type="PANTHER" id="PTHR34605">
    <property type="entry name" value="PHAGE_INTEGRASE DOMAIN-CONTAINING PROTEIN"/>
    <property type="match status" value="1"/>
</dbReference>
<dbReference type="Pfam" id="PF00589">
    <property type="entry name" value="Phage_integrase"/>
    <property type="match status" value="1"/>
</dbReference>
<dbReference type="PROSITE" id="PS51898">
    <property type="entry name" value="TYR_RECOMBINASE"/>
    <property type="match status" value="1"/>
</dbReference>
<dbReference type="OrthoDB" id="5864171at2759"/>
<keyword evidence="1" id="KW-0233">DNA recombination</keyword>
<evidence type="ECO:0000313" key="3">
    <source>
        <dbReference type="EMBL" id="KIH60857.1"/>
    </source>
</evidence>